<proteinExistence type="inferred from homology"/>
<accession>A0AAJ7TJ11</accession>
<feature type="transmembrane region" description="Helical" evidence="7">
    <location>
        <begin position="190"/>
        <end position="210"/>
    </location>
</feature>
<evidence type="ECO:0000256" key="5">
    <source>
        <dbReference type="ARBA" id="ARBA00022989"/>
    </source>
</evidence>
<evidence type="ECO:0000256" key="3">
    <source>
        <dbReference type="ARBA" id="ARBA00022448"/>
    </source>
</evidence>
<comment type="subcellular location">
    <subcellularLocation>
        <location evidence="1">Membrane</location>
        <topology evidence="1">Multi-pass membrane protein</topology>
    </subcellularLocation>
</comment>
<dbReference type="GO" id="GO:0005886">
    <property type="term" value="C:plasma membrane"/>
    <property type="evidence" value="ECO:0007669"/>
    <property type="project" value="TreeGrafter"/>
</dbReference>
<dbReference type="GO" id="GO:0030504">
    <property type="term" value="F:inorganic diphosphate transmembrane transporter activity"/>
    <property type="evidence" value="ECO:0007669"/>
    <property type="project" value="TreeGrafter"/>
</dbReference>
<keyword evidence="9" id="KW-1185">Reference proteome</keyword>
<gene>
    <name evidence="10" type="primary">LOC116947341</name>
</gene>
<keyword evidence="6 7" id="KW-0472">Membrane</keyword>
<evidence type="ECO:0000256" key="4">
    <source>
        <dbReference type="ARBA" id="ARBA00022692"/>
    </source>
</evidence>
<comment type="similarity">
    <text evidence="2">Belongs to the ANKH family.</text>
</comment>
<protein>
    <submittedName>
        <fullName evidence="10">Progressive ankylosis protein homolog isoform X2</fullName>
    </submittedName>
</protein>
<organism evidence="9 10">
    <name type="scientific">Petromyzon marinus</name>
    <name type="common">Sea lamprey</name>
    <dbReference type="NCBI Taxonomy" id="7757"/>
    <lineage>
        <taxon>Eukaryota</taxon>
        <taxon>Metazoa</taxon>
        <taxon>Chordata</taxon>
        <taxon>Craniata</taxon>
        <taxon>Vertebrata</taxon>
        <taxon>Cyclostomata</taxon>
        <taxon>Hyperoartia</taxon>
        <taxon>Petromyzontiformes</taxon>
        <taxon>Petromyzontidae</taxon>
        <taxon>Petromyzon</taxon>
    </lineage>
</organism>
<evidence type="ECO:0000256" key="1">
    <source>
        <dbReference type="ARBA" id="ARBA00004141"/>
    </source>
</evidence>
<evidence type="ECO:0000256" key="8">
    <source>
        <dbReference type="SAM" id="SignalP"/>
    </source>
</evidence>
<dbReference type="GO" id="GO:0005315">
    <property type="term" value="F:phosphate transmembrane transporter activity"/>
    <property type="evidence" value="ECO:0007669"/>
    <property type="project" value="InterPro"/>
</dbReference>
<dbReference type="PANTHER" id="PTHR28384">
    <property type="entry name" value="PROGRESSIVE ANKYLOSIS PROTEIN HOMOLOG"/>
    <property type="match status" value="1"/>
</dbReference>
<dbReference type="RefSeq" id="XP_032818863.1">
    <property type="nucleotide sequence ID" value="XM_032962972.1"/>
</dbReference>
<name>A0AAJ7TJ11_PETMA</name>
<feature type="transmembrane region" description="Helical" evidence="7">
    <location>
        <begin position="323"/>
        <end position="345"/>
    </location>
</feature>
<dbReference type="Pfam" id="PF07260">
    <property type="entry name" value="ANKH"/>
    <property type="match status" value="1"/>
</dbReference>
<dbReference type="AlphaFoldDB" id="A0AAJ7TJ11"/>
<feature type="transmembrane region" description="Helical" evidence="7">
    <location>
        <begin position="157"/>
        <end position="178"/>
    </location>
</feature>
<dbReference type="Proteomes" id="UP001318040">
    <property type="component" value="Chromosome 2"/>
</dbReference>
<reference evidence="10" key="1">
    <citation type="submission" date="2025-08" db="UniProtKB">
        <authorList>
            <consortium name="RefSeq"/>
        </authorList>
    </citation>
    <scope>IDENTIFICATION</scope>
    <source>
        <tissue evidence="10">Sperm</tissue>
    </source>
</reference>
<dbReference type="GO" id="GO:0035435">
    <property type="term" value="P:phosphate ion transmembrane transport"/>
    <property type="evidence" value="ECO:0007669"/>
    <property type="project" value="InterPro"/>
</dbReference>
<keyword evidence="8" id="KW-0732">Signal</keyword>
<feature type="transmembrane region" description="Helical" evidence="7">
    <location>
        <begin position="86"/>
        <end position="109"/>
    </location>
</feature>
<keyword evidence="5 7" id="KW-1133">Transmembrane helix</keyword>
<keyword evidence="4 7" id="KW-0812">Transmembrane</keyword>
<feature type="transmembrane region" description="Helical" evidence="7">
    <location>
        <begin position="365"/>
        <end position="389"/>
    </location>
</feature>
<dbReference type="InterPro" id="IPR009887">
    <property type="entry name" value="ANKH"/>
</dbReference>
<dbReference type="GeneID" id="116947341"/>
<feature type="transmembrane region" description="Helical" evidence="7">
    <location>
        <begin position="401"/>
        <end position="423"/>
    </location>
</feature>
<evidence type="ECO:0000256" key="6">
    <source>
        <dbReference type="ARBA" id="ARBA00023136"/>
    </source>
</evidence>
<evidence type="ECO:0000313" key="9">
    <source>
        <dbReference type="Proteomes" id="UP001318040"/>
    </source>
</evidence>
<feature type="transmembrane region" description="Helical" evidence="7">
    <location>
        <begin position="129"/>
        <end position="150"/>
    </location>
</feature>
<keyword evidence="3" id="KW-0813">Transport</keyword>
<feature type="chain" id="PRO_5042620283" evidence="8">
    <location>
        <begin position="24"/>
        <end position="498"/>
    </location>
</feature>
<dbReference type="PANTHER" id="PTHR28384:SF1">
    <property type="entry name" value="PROGRESSIVE ANKYLOSIS PROTEIN HOMOLOG"/>
    <property type="match status" value="1"/>
</dbReference>
<feature type="transmembrane region" description="Helical" evidence="7">
    <location>
        <begin position="429"/>
        <end position="449"/>
    </location>
</feature>
<evidence type="ECO:0000313" key="10">
    <source>
        <dbReference type="RefSeq" id="XP_032818863.1"/>
    </source>
</evidence>
<sequence length="498" mass="54992">MAILARYWPLVRFLAPLAVTILASDLSEQVLNRGIASVNNNSVETLASYGLAYSLMKFFTGPMSDFKHVGLVLVSTRRERSKALGCMAFTGVMVAAFHMLIAFTDLGYYTIDRLHQVDEAVGRKTRQAFLYLAAYPLVDALAWTHVGILLKHKYTMIVGGASVSDVCAQVAFVTVFVHSRVECDPLLVPILALYTGAMVRLAMVCLTYYIKVQGLLLKEARPDVTEVSVCRMLNFWWPLALILASQRISRPIVHLLVSRDLRGTPAATEAVAIMTTTYPVGHMPYGWLRDLRTIYPAFCKTNPRNRSLSSPGGYFSPAEIRNFTAACFATAFSLCLLMFWFPGLAQRILVTIIGLKPTFAQRCIVPLQIFSFFPIPITIRAHLSGWLMMLKQTRIMAPSPFIRLTVLVSCLLALPYLGVHGAALGVGSLLAAFLGEAFSVMVAFCYICYKQGLPSAETSEPSDESDWSIYDDGTCERATLISDTTSATTVPHRKGLYT</sequence>
<evidence type="ECO:0000256" key="2">
    <source>
        <dbReference type="ARBA" id="ARBA00007509"/>
    </source>
</evidence>
<evidence type="ECO:0000256" key="7">
    <source>
        <dbReference type="SAM" id="Phobius"/>
    </source>
</evidence>
<feature type="signal peptide" evidence="8">
    <location>
        <begin position="1"/>
        <end position="23"/>
    </location>
</feature>